<sequence length="68" mass="7934">MKKYEIVDGVEVVQKDPFTIIEFFVKKMDFEKKVRLAEDEHAREKCLEEFTGNLSTFGPPAYMFALKA</sequence>
<organism evidence="1 2">
    <name type="scientific">Parasitella parasitica</name>
    <dbReference type="NCBI Taxonomy" id="35722"/>
    <lineage>
        <taxon>Eukaryota</taxon>
        <taxon>Fungi</taxon>
        <taxon>Fungi incertae sedis</taxon>
        <taxon>Mucoromycota</taxon>
        <taxon>Mucoromycotina</taxon>
        <taxon>Mucoromycetes</taxon>
        <taxon>Mucorales</taxon>
        <taxon>Mucorineae</taxon>
        <taxon>Mucoraceae</taxon>
        <taxon>Parasitella</taxon>
    </lineage>
</organism>
<accession>A0A0B7NQU9</accession>
<protein>
    <submittedName>
        <fullName evidence="1">Uncharacterized protein</fullName>
    </submittedName>
</protein>
<name>A0A0B7NQU9_9FUNG</name>
<proteinExistence type="predicted"/>
<reference evidence="1 2" key="1">
    <citation type="submission" date="2014-09" db="EMBL/GenBank/DDBJ databases">
        <authorList>
            <person name="Ellenberger Sabrina"/>
        </authorList>
    </citation>
    <scope>NUCLEOTIDE SEQUENCE [LARGE SCALE GENOMIC DNA]</scope>
    <source>
        <strain evidence="1 2">CBS 412.66</strain>
    </source>
</reference>
<dbReference type="EMBL" id="LN733713">
    <property type="protein sequence ID" value="CEP17708.1"/>
    <property type="molecule type" value="Genomic_DNA"/>
</dbReference>
<keyword evidence="2" id="KW-1185">Reference proteome</keyword>
<gene>
    <name evidence="1" type="primary">PARPA_12006.1 scaffold 44747</name>
</gene>
<dbReference type="AlphaFoldDB" id="A0A0B7NQU9"/>
<evidence type="ECO:0000313" key="1">
    <source>
        <dbReference type="EMBL" id="CEP17708.1"/>
    </source>
</evidence>
<evidence type="ECO:0000313" key="2">
    <source>
        <dbReference type="Proteomes" id="UP000054107"/>
    </source>
</evidence>
<dbReference type="Proteomes" id="UP000054107">
    <property type="component" value="Unassembled WGS sequence"/>
</dbReference>